<dbReference type="AlphaFoldDB" id="A0A1A9Z4D2"/>
<feature type="region of interest" description="Disordered" evidence="1">
    <location>
        <begin position="72"/>
        <end position="111"/>
    </location>
</feature>
<dbReference type="VEuPathDB" id="VectorBase:GPAI003509"/>
<feature type="compositionally biased region" description="Acidic residues" evidence="1">
    <location>
        <begin position="72"/>
        <end position="94"/>
    </location>
</feature>
<evidence type="ECO:0000256" key="1">
    <source>
        <dbReference type="SAM" id="MobiDB-lite"/>
    </source>
</evidence>
<dbReference type="Proteomes" id="UP000092445">
    <property type="component" value="Unassembled WGS sequence"/>
</dbReference>
<name>A0A1A9Z4D2_GLOPL</name>
<evidence type="ECO:0000313" key="2">
    <source>
        <dbReference type="EnsemblMetazoa" id="GPAI003509-PA"/>
    </source>
</evidence>
<reference evidence="2" key="2">
    <citation type="submission" date="2020-05" db="UniProtKB">
        <authorList>
            <consortium name="EnsemblMetazoa"/>
        </authorList>
    </citation>
    <scope>IDENTIFICATION</scope>
    <source>
        <strain evidence="2">IAEA</strain>
    </source>
</reference>
<feature type="compositionally biased region" description="Polar residues" evidence="1">
    <location>
        <begin position="101"/>
        <end position="111"/>
    </location>
</feature>
<dbReference type="EnsemblMetazoa" id="GPAI003509-RA">
    <property type="protein sequence ID" value="GPAI003509-PA"/>
    <property type="gene ID" value="GPAI003509"/>
</dbReference>
<evidence type="ECO:0000313" key="3">
    <source>
        <dbReference type="Proteomes" id="UP000092445"/>
    </source>
</evidence>
<proteinExistence type="predicted"/>
<accession>A0A1A9Z4D2</accession>
<protein>
    <submittedName>
        <fullName evidence="2">Uncharacterized protein</fullName>
    </submittedName>
</protein>
<organism evidence="2 3">
    <name type="scientific">Glossina pallidipes</name>
    <name type="common">Tsetse fly</name>
    <dbReference type="NCBI Taxonomy" id="7398"/>
    <lineage>
        <taxon>Eukaryota</taxon>
        <taxon>Metazoa</taxon>
        <taxon>Ecdysozoa</taxon>
        <taxon>Arthropoda</taxon>
        <taxon>Hexapoda</taxon>
        <taxon>Insecta</taxon>
        <taxon>Pterygota</taxon>
        <taxon>Neoptera</taxon>
        <taxon>Endopterygota</taxon>
        <taxon>Diptera</taxon>
        <taxon>Brachycera</taxon>
        <taxon>Muscomorpha</taxon>
        <taxon>Hippoboscoidea</taxon>
        <taxon>Glossinidae</taxon>
        <taxon>Glossina</taxon>
    </lineage>
</organism>
<keyword evidence="3" id="KW-1185">Reference proteome</keyword>
<reference evidence="3" key="1">
    <citation type="submission" date="2014-03" db="EMBL/GenBank/DDBJ databases">
        <authorList>
            <person name="Aksoy S."/>
            <person name="Warren W."/>
            <person name="Wilson R.K."/>
        </authorList>
    </citation>
    <scope>NUCLEOTIDE SEQUENCE [LARGE SCALE GENOMIC DNA]</scope>
    <source>
        <strain evidence="3">IAEA</strain>
    </source>
</reference>
<sequence>MLSISWPNPDLLFAIKQHCYHGHTCDINPAYYMLDRLPSLALGKLYCQGALKVFSKISLITYITACSVAFEVDDDNDDNDDNDDDDGNDNDNDNDVEHIRSSNTFENDAIN</sequence>